<dbReference type="Proteomes" id="UP000182725">
    <property type="component" value="Unassembled WGS sequence"/>
</dbReference>
<keyword evidence="3 5" id="KW-0808">Transferase</keyword>
<keyword evidence="2" id="KW-0859">Xylose metabolism</keyword>
<proteinExistence type="inferred from homology"/>
<dbReference type="Pfam" id="PF02782">
    <property type="entry name" value="FGGY_C"/>
    <property type="match status" value="1"/>
</dbReference>
<dbReference type="EMBL" id="FNTV01000001">
    <property type="protein sequence ID" value="SEE99938.1"/>
    <property type="molecule type" value="Genomic_DNA"/>
</dbReference>
<feature type="domain" description="Carbohydrate kinase FGGY C-terminal" evidence="7">
    <location>
        <begin position="267"/>
        <end position="437"/>
    </location>
</feature>
<evidence type="ECO:0000256" key="4">
    <source>
        <dbReference type="ARBA" id="ARBA00022777"/>
    </source>
</evidence>
<dbReference type="Gene3D" id="3.30.420.40">
    <property type="match status" value="2"/>
</dbReference>
<keyword evidence="4 5" id="KW-0418">Kinase</keyword>
<accession>A0A1H5NGT9</accession>
<dbReference type="AlphaFoldDB" id="A0A1H5NGT9"/>
<dbReference type="InterPro" id="IPR018484">
    <property type="entry name" value="FGGY_N"/>
</dbReference>
<dbReference type="PANTHER" id="PTHR43095">
    <property type="entry name" value="SUGAR KINASE"/>
    <property type="match status" value="1"/>
</dbReference>
<evidence type="ECO:0000256" key="2">
    <source>
        <dbReference type="ARBA" id="ARBA00022629"/>
    </source>
</evidence>
<dbReference type="GO" id="GO:0016301">
    <property type="term" value="F:kinase activity"/>
    <property type="evidence" value="ECO:0007669"/>
    <property type="project" value="UniProtKB-KW"/>
</dbReference>
<dbReference type="InterPro" id="IPR018483">
    <property type="entry name" value="Carb_kinase_FGGY_CS"/>
</dbReference>
<dbReference type="Pfam" id="PF00370">
    <property type="entry name" value="FGGY_N"/>
    <property type="match status" value="1"/>
</dbReference>
<dbReference type="InterPro" id="IPR000577">
    <property type="entry name" value="Carb_kinase_FGGY"/>
</dbReference>
<dbReference type="PANTHER" id="PTHR43095:SF5">
    <property type="entry name" value="XYLULOSE KINASE"/>
    <property type="match status" value="1"/>
</dbReference>
<dbReference type="GO" id="GO:0016773">
    <property type="term" value="F:phosphotransferase activity, alcohol group as acceptor"/>
    <property type="evidence" value="ECO:0007669"/>
    <property type="project" value="InterPro"/>
</dbReference>
<protein>
    <submittedName>
        <fullName evidence="8">Xylulokinase</fullName>
    </submittedName>
</protein>
<gene>
    <name evidence="8" type="ORF">SAMN04489740_3635</name>
</gene>
<evidence type="ECO:0000256" key="3">
    <source>
        <dbReference type="ARBA" id="ARBA00022679"/>
    </source>
</evidence>
<dbReference type="PROSITE" id="PS00445">
    <property type="entry name" value="FGGY_KINASES_2"/>
    <property type="match status" value="1"/>
</dbReference>
<keyword evidence="2" id="KW-0119">Carbohydrate metabolism</keyword>
<evidence type="ECO:0000259" key="7">
    <source>
        <dbReference type="Pfam" id="PF02782"/>
    </source>
</evidence>
<evidence type="ECO:0000313" key="9">
    <source>
        <dbReference type="Proteomes" id="UP000182725"/>
    </source>
</evidence>
<feature type="domain" description="Carbohydrate kinase FGGY N-terminal" evidence="6">
    <location>
        <begin position="1"/>
        <end position="239"/>
    </location>
</feature>
<comment type="similarity">
    <text evidence="1 5">Belongs to the FGGY kinase family.</text>
</comment>
<name>A0A1H5NGT9_9MICC</name>
<evidence type="ECO:0000256" key="5">
    <source>
        <dbReference type="RuleBase" id="RU003733"/>
    </source>
</evidence>
<evidence type="ECO:0000313" key="8">
    <source>
        <dbReference type="EMBL" id="SEE99938.1"/>
    </source>
</evidence>
<organism evidence="8 9">
    <name type="scientific">Arthrobacter alpinus</name>
    <dbReference type="NCBI Taxonomy" id="656366"/>
    <lineage>
        <taxon>Bacteria</taxon>
        <taxon>Bacillati</taxon>
        <taxon>Actinomycetota</taxon>
        <taxon>Actinomycetes</taxon>
        <taxon>Micrococcales</taxon>
        <taxon>Micrococcaceae</taxon>
        <taxon>Arthrobacter</taxon>
    </lineage>
</organism>
<sequence>MFLGIDLGTGSSKAVLTNSDGAILDTATITHQVSLPRPGWAEFDAENTWWAEVIGLCGELFARNDPTRVAGVSISGMGPCLVVTDADYTPLRPAILYGIDTRAEQQIEDLNREFGEDAIYSTGGKVLSSQAVGPKLRWLADQEPEVFAAARHWFSCSSYLTAKLTGEYILDHHTASQCDPLYAVHRQDWIPERADAIAGHIPMPALAWSTDIVGTVTDSASALTGIPAGTPVCAGTVDAWAEGFSAGVRIPGDLMLMYGSTMFFVQVLADFHAHRQLWTTAGVEQGTLTLAGGMSTSGILITWLAHLFGDAPMETLMAEALDAGPGADGLLVLPYFAGERSPILDPDARGTIIGLTLRHGRGHLVRAALEGICFGLRQSLELFESSGQPIQRILAVGGGTQGTLWTQLVSDILGRTQIIPEQTIGASYGDALMAAIATGAVPPETDWTRMARVVEPDPASAQQYDFLYEKYCQLYPATAGHMHALAKIQRGGA</sequence>
<dbReference type="InterPro" id="IPR018485">
    <property type="entry name" value="FGGY_C"/>
</dbReference>
<dbReference type="PIRSF" id="PIRSF000538">
    <property type="entry name" value="GlpK"/>
    <property type="match status" value="1"/>
</dbReference>
<evidence type="ECO:0000259" key="6">
    <source>
        <dbReference type="Pfam" id="PF00370"/>
    </source>
</evidence>
<evidence type="ECO:0000256" key="1">
    <source>
        <dbReference type="ARBA" id="ARBA00009156"/>
    </source>
</evidence>
<dbReference type="CDD" id="cd07804">
    <property type="entry name" value="ASKHA_NBD_FGGY_RrXK-like"/>
    <property type="match status" value="1"/>
</dbReference>
<reference evidence="8 9" key="1">
    <citation type="submission" date="2016-10" db="EMBL/GenBank/DDBJ databases">
        <authorList>
            <person name="de Groot N.N."/>
        </authorList>
    </citation>
    <scope>NUCLEOTIDE SEQUENCE [LARGE SCALE GENOMIC DNA]</scope>
    <source>
        <strain evidence="8 9">DSM 22274</strain>
    </source>
</reference>
<dbReference type="GO" id="GO:0042732">
    <property type="term" value="P:D-xylose metabolic process"/>
    <property type="evidence" value="ECO:0007669"/>
    <property type="project" value="UniProtKB-KW"/>
</dbReference>
<dbReference type="InterPro" id="IPR043129">
    <property type="entry name" value="ATPase_NBD"/>
</dbReference>
<dbReference type="SUPFAM" id="SSF53067">
    <property type="entry name" value="Actin-like ATPase domain"/>
    <property type="match status" value="2"/>
</dbReference>
<dbReference type="InterPro" id="IPR050406">
    <property type="entry name" value="FGGY_Carb_Kinase"/>
</dbReference>